<evidence type="ECO:0000259" key="1">
    <source>
        <dbReference type="PROSITE" id="PS50164"/>
    </source>
</evidence>
<dbReference type="PATRIC" id="fig|1139996.3.peg.1580"/>
<dbReference type="AlphaFoldDB" id="S0NIX0"/>
<sequence>MKDQYDTIIYVGKAKNLKQRVRTYFQKNNQHSKKVLRMIFNIHDFEIIQVDTELDALLLECQLIQKYHPLYNHQMNHTLQYSYVTISASGIELSNSMSDYSLGPFRQYKKIPVVSQILSEIYQMPWVNHITMHTLVKQLPEMHDIPMTQRLEEITTFFQGSEPFALDWMTKRIVRLSEQLHFELAQTLMEQLELLQSFFSQTQELYHFSQQEELIFSLPLTATMKKYYQVSFGQIIHTSVLSSNECFQPIPPQSTPLLLTKTTIDPVVILMYYMKKTSKKG</sequence>
<accession>S0NIX0</accession>
<dbReference type="Proteomes" id="UP000014136">
    <property type="component" value="Unassembled WGS sequence"/>
</dbReference>
<dbReference type="Gene3D" id="3.40.1440.10">
    <property type="entry name" value="GIY-YIG endonuclease"/>
    <property type="match status" value="1"/>
</dbReference>
<dbReference type="STRING" id="41997.RV16_GL000894"/>
<evidence type="ECO:0000313" key="2">
    <source>
        <dbReference type="EMBL" id="EOT29071.1"/>
    </source>
</evidence>
<dbReference type="HOGENOM" id="CLU_014841_4_1_9"/>
<dbReference type="PROSITE" id="PS50164">
    <property type="entry name" value="GIY_YIG"/>
    <property type="match status" value="1"/>
</dbReference>
<feature type="domain" description="GIY-YIG" evidence="1">
    <location>
        <begin position="1"/>
        <end position="73"/>
    </location>
</feature>
<dbReference type="SMART" id="SM00465">
    <property type="entry name" value="GIYc"/>
    <property type="match status" value="1"/>
</dbReference>
<name>S0NIX0_9ENTE</name>
<dbReference type="InterPro" id="IPR000305">
    <property type="entry name" value="GIY-YIG_endonuc"/>
</dbReference>
<comment type="caution">
    <text evidence="2">The sequence shown here is derived from an EMBL/GenBank/DDBJ whole genome shotgun (WGS) entry which is preliminary data.</text>
</comment>
<dbReference type="GO" id="GO:0006289">
    <property type="term" value="P:nucleotide-excision repair"/>
    <property type="evidence" value="ECO:0007669"/>
    <property type="project" value="InterPro"/>
</dbReference>
<dbReference type="PANTHER" id="PTHR30562:SF1">
    <property type="entry name" value="UVRABC SYSTEM PROTEIN C"/>
    <property type="match status" value="1"/>
</dbReference>
<dbReference type="Pfam" id="PF01541">
    <property type="entry name" value="GIY-YIG"/>
    <property type="match status" value="1"/>
</dbReference>
<proteinExistence type="predicted"/>
<dbReference type="EMBL" id="AHYT01000005">
    <property type="protein sequence ID" value="EOT29071.1"/>
    <property type="molecule type" value="Genomic_DNA"/>
</dbReference>
<keyword evidence="3" id="KW-1185">Reference proteome</keyword>
<organism evidence="2 3">
    <name type="scientific">Enterococcus saccharolyticus subsp. saccharolyticus ATCC 43076</name>
    <dbReference type="NCBI Taxonomy" id="1139996"/>
    <lineage>
        <taxon>Bacteria</taxon>
        <taxon>Bacillati</taxon>
        <taxon>Bacillota</taxon>
        <taxon>Bacilli</taxon>
        <taxon>Lactobacillales</taxon>
        <taxon>Enterococcaceae</taxon>
        <taxon>Enterococcus</taxon>
    </lineage>
</organism>
<dbReference type="InterPro" id="IPR050066">
    <property type="entry name" value="UvrABC_protein_C"/>
</dbReference>
<dbReference type="CDD" id="cd10434">
    <property type="entry name" value="GIY-YIG_UvrC_Cho"/>
    <property type="match status" value="1"/>
</dbReference>
<dbReference type="GO" id="GO:0009380">
    <property type="term" value="C:excinuclease repair complex"/>
    <property type="evidence" value="ECO:0007669"/>
    <property type="project" value="TreeGrafter"/>
</dbReference>
<protein>
    <recommendedName>
        <fullName evidence="1">GIY-YIG domain-containing protein</fullName>
    </recommendedName>
</protein>
<dbReference type="eggNOG" id="COG0322">
    <property type="taxonomic scope" value="Bacteria"/>
</dbReference>
<evidence type="ECO:0000313" key="3">
    <source>
        <dbReference type="Proteomes" id="UP000014136"/>
    </source>
</evidence>
<dbReference type="SUPFAM" id="SSF82771">
    <property type="entry name" value="GIY-YIG endonuclease"/>
    <property type="match status" value="1"/>
</dbReference>
<gene>
    <name evidence="2" type="ORF">OMQ_01593</name>
</gene>
<dbReference type="InterPro" id="IPR035901">
    <property type="entry name" value="GIY-YIG_endonuc_sf"/>
</dbReference>
<dbReference type="PANTHER" id="PTHR30562">
    <property type="entry name" value="UVRC/OXIDOREDUCTASE"/>
    <property type="match status" value="1"/>
</dbReference>
<dbReference type="InterPro" id="IPR047296">
    <property type="entry name" value="GIY-YIG_UvrC_Cho"/>
</dbReference>
<reference evidence="2 3" key="1">
    <citation type="submission" date="2013-03" db="EMBL/GenBank/DDBJ databases">
        <title>The Genome Sequence of Enterococcus saccharolyticus ATCC_43076 (Illumina only assembly).</title>
        <authorList>
            <consortium name="The Broad Institute Genomics Platform"/>
            <consortium name="The Broad Institute Genome Sequencing Center for Infectious Disease"/>
            <person name="Earl A."/>
            <person name="Russ C."/>
            <person name="Gilmore M."/>
            <person name="Surin D."/>
            <person name="Walker B."/>
            <person name="Young S."/>
            <person name="Zeng Q."/>
            <person name="Gargeya S."/>
            <person name="Fitzgerald M."/>
            <person name="Haas B."/>
            <person name="Abouelleil A."/>
            <person name="Allen A.W."/>
            <person name="Alvarado L."/>
            <person name="Arachchi H.M."/>
            <person name="Berlin A.M."/>
            <person name="Chapman S.B."/>
            <person name="Gainer-Dewar J."/>
            <person name="Goldberg J."/>
            <person name="Griggs A."/>
            <person name="Gujja S."/>
            <person name="Hansen M."/>
            <person name="Howarth C."/>
            <person name="Imamovic A."/>
            <person name="Ireland A."/>
            <person name="Larimer J."/>
            <person name="McCowan C."/>
            <person name="Murphy C."/>
            <person name="Pearson M."/>
            <person name="Poon T.W."/>
            <person name="Priest M."/>
            <person name="Roberts A."/>
            <person name="Saif S."/>
            <person name="Shea T."/>
            <person name="Sisk P."/>
            <person name="Sykes S."/>
            <person name="Wortman J."/>
            <person name="Nusbaum C."/>
            <person name="Birren B."/>
        </authorList>
    </citation>
    <scope>NUCLEOTIDE SEQUENCE [LARGE SCALE GENOMIC DNA]</scope>
    <source>
        <strain evidence="2 3">ATCC 43076</strain>
    </source>
</reference>